<keyword evidence="9" id="KW-0648">Protein biosynthesis</keyword>
<evidence type="ECO:0000259" key="12">
    <source>
        <dbReference type="PROSITE" id="PS50862"/>
    </source>
</evidence>
<dbReference type="InterPro" id="IPR004365">
    <property type="entry name" value="NA-bd_OB_tRNA"/>
</dbReference>
<dbReference type="SUPFAM" id="SSF55681">
    <property type="entry name" value="Class II aaRS and biotin synthetases"/>
    <property type="match status" value="1"/>
</dbReference>
<evidence type="ECO:0000256" key="8">
    <source>
        <dbReference type="ARBA" id="ARBA00048573"/>
    </source>
</evidence>
<dbReference type="InterPro" id="IPR018149">
    <property type="entry name" value="Lys-tRNA-synth_II_C"/>
</dbReference>
<keyword evidence="4 9" id="KW-0479">Metal-binding</keyword>
<dbReference type="PANTHER" id="PTHR42918">
    <property type="entry name" value="LYSYL-TRNA SYNTHETASE"/>
    <property type="match status" value="1"/>
</dbReference>
<dbReference type="NCBIfam" id="TIGR00499">
    <property type="entry name" value="lysS_bact"/>
    <property type="match status" value="1"/>
</dbReference>
<keyword evidence="9 10" id="KW-0460">Magnesium</keyword>
<dbReference type="EC" id="6.1.1.6" evidence="9"/>
<evidence type="ECO:0000256" key="4">
    <source>
        <dbReference type="ARBA" id="ARBA00022723"/>
    </source>
</evidence>
<evidence type="ECO:0000256" key="5">
    <source>
        <dbReference type="ARBA" id="ARBA00022741"/>
    </source>
</evidence>
<evidence type="ECO:0000313" key="13">
    <source>
        <dbReference type="EMBL" id="MBE0403316.1"/>
    </source>
</evidence>
<accession>A0ABR9FAA2</accession>
<dbReference type="InterPro" id="IPR045864">
    <property type="entry name" value="aa-tRNA-synth_II/BPL/LPL"/>
</dbReference>
<comment type="cofactor">
    <cofactor evidence="9 10">
        <name>Mg(2+)</name>
        <dbReference type="ChEBI" id="CHEBI:18420"/>
    </cofactor>
    <text evidence="9 10">Binds 3 Mg(2+) ions per subunit.</text>
</comment>
<feature type="domain" description="Aminoacyl-transfer RNA synthetases class-II family profile" evidence="12">
    <location>
        <begin position="181"/>
        <end position="500"/>
    </location>
</feature>
<dbReference type="CDD" id="cd04322">
    <property type="entry name" value="LysRS_N"/>
    <property type="match status" value="1"/>
</dbReference>
<dbReference type="InterPro" id="IPR044136">
    <property type="entry name" value="Lys-tRNA-ligase_II_N"/>
</dbReference>
<keyword evidence="6 9" id="KW-0067">ATP-binding</keyword>
<dbReference type="Pfam" id="PF01336">
    <property type="entry name" value="tRNA_anti-codon"/>
    <property type="match status" value="1"/>
</dbReference>
<dbReference type="Pfam" id="PF00152">
    <property type="entry name" value="tRNA-synt_2"/>
    <property type="match status" value="1"/>
</dbReference>
<protein>
    <recommendedName>
        <fullName evidence="9">Lysine--tRNA ligase</fullName>
        <ecNumber evidence="9">6.1.1.6</ecNumber>
    </recommendedName>
    <alternativeName>
        <fullName evidence="9">Lysyl-tRNA synthetase</fullName>
        <shortName evidence="9">LysRS</shortName>
    </alternativeName>
</protein>
<keyword evidence="2 9" id="KW-0963">Cytoplasm</keyword>
<dbReference type="RefSeq" id="WP_192527210.1">
    <property type="nucleotide sequence ID" value="NZ_RRZC01000005.1"/>
</dbReference>
<dbReference type="Gene3D" id="2.40.50.140">
    <property type="entry name" value="Nucleic acid-binding proteins"/>
    <property type="match status" value="1"/>
</dbReference>
<feature type="binding site" evidence="9">
    <location>
        <position position="419"/>
    </location>
    <ligand>
        <name>Mg(2+)</name>
        <dbReference type="ChEBI" id="CHEBI:18420"/>
        <label>2</label>
    </ligand>
</feature>
<comment type="catalytic activity">
    <reaction evidence="8 9 10">
        <text>tRNA(Lys) + L-lysine + ATP = L-lysyl-tRNA(Lys) + AMP + diphosphate</text>
        <dbReference type="Rhea" id="RHEA:20792"/>
        <dbReference type="Rhea" id="RHEA-COMP:9696"/>
        <dbReference type="Rhea" id="RHEA-COMP:9697"/>
        <dbReference type="ChEBI" id="CHEBI:30616"/>
        <dbReference type="ChEBI" id="CHEBI:32551"/>
        <dbReference type="ChEBI" id="CHEBI:33019"/>
        <dbReference type="ChEBI" id="CHEBI:78442"/>
        <dbReference type="ChEBI" id="CHEBI:78529"/>
        <dbReference type="ChEBI" id="CHEBI:456215"/>
        <dbReference type="EC" id="6.1.1.6"/>
    </reaction>
</comment>
<dbReference type="PROSITE" id="PS50862">
    <property type="entry name" value="AA_TRNA_LIGASE_II"/>
    <property type="match status" value="1"/>
</dbReference>
<dbReference type="GO" id="GO:0004824">
    <property type="term" value="F:lysine-tRNA ligase activity"/>
    <property type="evidence" value="ECO:0007669"/>
    <property type="project" value="UniProtKB-EC"/>
</dbReference>
<keyword evidence="11" id="KW-0175">Coiled coil</keyword>
<sequence length="503" mass="56786">MANQDASSPENENHLIAERRAKLTARRELAAEQGKSAFPNDFRRDSLTVELQELLGEKEKAELETLDHHASVAGRIMRQRGPFIVIQDVAGQIQLYVDKKGLPADVLEDIKGWDIGDIVAARGPVHKSGKGDLYVMMVDAQLLTKSLRPLPDKFHGLTDQEARYRQRYVDLIMNPQSRKAFETRAAVISSMRRFFETRGFMEVETPMLQAIPGGATARPFVTHHNALDMDMYLRIAPELYLKRLVVGGFEKVFEINRNFRNEGLSTRHNPEFTMVEFYWAYADYNDLMDMTEAMLRTAAEEVLGTTTLEYQGASYDFGQPFKRLTLKQSILDHGDGITDADLDSLEAARITAQELGIKVKDSWGLGKVQTEIFEEVAEHKLDQPTFITEYPAEVSPLARRNDANPFVTDRFEFFVGGREIANGFSELNDAEDQAERFRAQAAEKDAGDLEAMYYDADYVRALEYGMPPTAGEGIGIDRLVMLFTDSASIRDVLLFPAMRPEAE</sequence>
<dbReference type="NCBIfam" id="NF001756">
    <property type="entry name" value="PRK00484.1"/>
    <property type="match status" value="1"/>
</dbReference>
<comment type="caution">
    <text evidence="13">The sequence shown here is derived from an EMBL/GenBank/DDBJ whole genome shotgun (WGS) entry which is preliminary data.</text>
</comment>
<evidence type="ECO:0000256" key="10">
    <source>
        <dbReference type="RuleBase" id="RU000336"/>
    </source>
</evidence>
<keyword evidence="5 9" id="KW-0547">Nucleotide-binding</keyword>
<dbReference type="SUPFAM" id="SSF50249">
    <property type="entry name" value="Nucleic acid-binding proteins"/>
    <property type="match status" value="1"/>
</dbReference>
<dbReference type="InterPro" id="IPR006195">
    <property type="entry name" value="aa-tRNA-synth_II"/>
</dbReference>
<evidence type="ECO:0000256" key="1">
    <source>
        <dbReference type="ARBA" id="ARBA00008226"/>
    </source>
</evidence>
<feature type="binding site" evidence="9">
    <location>
        <position position="419"/>
    </location>
    <ligand>
        <name>Mg(2+)</name>
        <dbReference type="ChEBI" id="CHEBI:18420"/>
        <label>1</label>
    </ligand>
</feature>
<evidence type="ECO:0000256" key="2">
    <source>
        <dbReference type="ARBA" id="ARBA00022490"/>
    </source>
</evidence>
<dbReference type="Proteomes" id="UP000754821">
    <property type="component" value="Unassembled WGS sequence"/>
</dbReference>
<evidence type="ECO:0000256" key="3">
    <source>
        <dbReference type="ARBA" id="ARBA00022598"/>
    </source>
</evidence>
<keyword evidence="14" id="KW-1185">Reference proteome</keyword>
<evidence type="ECO:0000256" key="9">
    <source>
        <dbReference type="HAMAP-Rule" id="MF_00252"/>
    </source>
</evidence>
<feature type="binding site" evidence="9">
    <location>
        <position position="412"/>
    </location>
    <ligand>
        <name>Mg(2+)</name>
        <dbReference type="ChEBI" id="CHEBI:18420"/>
        <label>1</label>
    </ligand>
</feature>
<dbReference type="Gene3D" id="3.30.930.10">
    <property type="entry name" value="Bira Bifunctional Protein, Domain 2"/>
    <property type="match status" value="1"/>
</dbReference>
<dbReference type="CDD" id="cd00775">
    <property type="entry name" value="LysRS_core"/>
    <property type="match status" value="1"/>
</dbReference>
<organism evidence="13 14">
    <name type="scientific">Halomonas citrativorans</name>
    <dbReference type="NCBI Taxonomy" id="2742612"/>
    <lineage>
        <taxon>Bacteria</taxon>
        <taxon>Pseudomonadati</taxon>
        <taxon>Pseudomonadota</taxon>
        <taxon>Gammaproteobacteria</taxon>
        <taxon>Oceanospirillales</taxon>
        <taxon>Halomonadaceae</taxon>
        <taxon>Halomonas</taxon>
    </lineage>
</organism>
<evidence type="ECO:0000313" key="14">
    <source>
        <dbReference type="Proteomes" id="UP000754821"/>
    </source>
</evidence>
<dbReference type="InterPro" id="IPR002313">
    <property type="entry name" value="Lys-tRNA-ligase_II"/>
</dbReference>
<name>A0ABR9FAA2_9GAMM</name>
<dbReference type="HAMAP" id="MF_00252">
    <property type="entry name" value="Lys_tRNA_synth_class2"/>
    <property type="match status" value="1"/>
</dbReference>
<gene>
    <name evidence="9 13" type="primary">lysS</name>
    <name evidence="13" type="ORF">EI163_07045</name>
</gene>
<evidence type="ECO:0000256" key="11">
    <source>
        <dbReference type="SAM" id="Coils"/>
    </source>
</evidence>
<dbReference type="InterPro" id="IPR004364">
    <property type="entry name" value="Aa-tRNA-synt_II"/>
</dbReference>
<dbReference type="PRINTS" id="PR00982">
    <property type="entry name" value="TRNASYNTHLYS"/>
</dbReference>
<keyword evidence="3 9" id="KW-0436">Ligase</keyword>
<comment type="subunit">
    <text evidence="9">Homodimer.</text>
</comment>
<comment type="similarity">
    <text evidence="1 9">Belongs to the class-II aminoacyl-tRNA synthetase family.</text>
</comment>
<comment type="subcellular location">
    <subcellularLocation>
        <location evidence="9">Cytoplasm</location>
    </subcellularLocation>
</comment>
<dbReference type="EMBL" id="RRZC01000005">
    <property type="protein sequence ID" value="MBE0403316.1"/>
    <property type="molecule type" value="Genomic_DNA"/>
</dbReference>
<feature type="coiled-coil region" evidence="11">
    <location>
        <begin position="420"/>
        <end position="447"/>
    </location>
</feature>
<evidence type="ECO:0000256" key="6">
    <source>
        <dbReference type="ARBA" id="ARBA00022840"/>
    </source>
</evidence>
<keyword evidence="7 9" id="KW-0030">Aminoacyl-tRNA synthetase</keyword>
<evidence type="ECO:0000256" key="7">
    <source>
        <dbReference type="ARBA" id="ARBA00023146"/>
    </source>
</evidence>
<dbReference type="PANTHER" id="PTHR42918:SF15">
    <property type="entry name" value="LYSINE--TRNA LIGASE, CHLOROPLASTIC_MITOCHONDRIAL"/>
    <property type="match status" value="1"/>
</dbReference>
<dbReference type="InterPro" id="IPR012340">
    <property type="entry name" value="NA-bd_OB-fold"/>
</dbReference>
<reference evidence="13 14" key="1">
    <citation type="submission" date="2020-07" db="EMBL/GenBank/DDBJ databases">
        <title>Halophilic bacteria isolated from french cheeses.</title>
        <authorList>
            <person name="Kothe C.I."/>
            <person name="Farah-Kraiem B."/>
            <person name="Renault P."/>
            <person name="Dridi B."/>
        </authorList>
    </citation>
    <scope>NUCLEOTIDE SEQUENCE [LARGE SCALE GENOMIC DNA]</scope>
    <source>
        <strain evidence="13 14">FME16</strain>
    </source>
</reference>
<proteinExistence type="inferred from homology"/>